<evidence type="ECO:0000256" key="1">
    <source>
        <dbReference type="SAM" id="Phobius"/>
    </source>
</evidence>
<keyword evidence="1" id="KW-1133">Transmembrane helix</keyword>
<proteinExistence type="predicted"/>
<keyword evidence="1" id="KW-0812">Transmembrane</keyword>
<sequence length="68" mass="7043">MNRMTWGWIIAAGLLLARFGYAELEAGDSASPVTVMLLLTAGLAAGLVGVTGLLGMLGWVPRLGAIEE</sequence>
<dbReference type="EMBL" id="VLLB01000001">
    <property type="protein sequence ID" value="TWI70154.1"/>
    <property type="molecule type" value="Genomic_DNA"/>
</dbReference>
<dbReference type="Proteomes" id="UP000318431">
    <property type="component" value="Unassembled WGS sequence"/>
</dbReference>
<keyword evidence="1" id="KW-0472">Membrane</keyword>
<name>A0A562RNK1_9BURK</name>
<protein>
    <submittedName>
        <fullName evidence="2">Uncharacterized protein</fullName>
    </submittedName>
</protein>
<keyword evidence="3" id="KW-1185">Reference proteome</keyword>
<feature type="transmembrane region" description="Helical" evidence="1">
    <location>
        <begin position="38"/>
        <end position="60"/>
    </location>
</feature>
<comment type="caution">
    <text evidence="2">The sequence shown here is derived from an EMBL/GenBank/DDBJ whole genome shotgun (WGS) entry which is preliminary data.</text>
</comment>
<dbReference type="OrthoDB" id="8781943at2"/>
<evidence type="ECO:0000313" key="3">
    <source>
        <dbReference type="Proteomes" id="UP000318431"/>
    </source>
</evidence>
<reference evidence="2 3" key="1">
    <citation type="journal article" date="2015" name="Stand. Genomic Sci.">
        <title>Genomic Encyclopedia of Bacterial and Archaeal Type Strains, Phase III: the genomes of soil and plant-associated and newly described type strains.</title>
        <authorList>
            <person name="Whitman W.B."/>
            <person name="Woyke T."/>
            <person name="Klenk H.P."/>
            <person name="Zhou Y."/>
            <person name="Lilburn T.G."/>
            <person name="Beck B.J."/>
            <person name="De Vos P."/>
            <person name="Vandamme P."/>
            <person name="Eisen J.A."/>
            <person name="Garrity G."/>
            <person name="Hugenholtz P."/>
            <person name="Kyrpides N.C."/>
        </authorList>
    </citation>
    <scope>NUCLEOTIDE SEQUENCE [LARGE SCALE GENOMIC DNA]</scope>
    <source>
        <strain evidence="2 3">CGMCC 1.10822</strain>
    </source>
</reference>
<gene>
    <name evidence="2" type="ORF">IP91_01234</name>
</gene>
<organism evidence="2 3">
    <name type="scientific">Pseudoduganella lurida</name>
    <dbReference type="NCBI Taxonomy" id="1036180"/>
    <lineage>
        <taxon>Bacteria</taxon>
        <taxon>Pseudomonadati</taxon>
        <taxon>Pseudomonadota</taxon>
        <taxon>Betaproteobacteria</taxon>
        <taxon>Burkholderiales</taxon>
        <taxon>Oxalobacteraceae</taxon>
        <taxon>Telluria group</taxon>
        <taxon>Pseudoduganella</taxon>
    </lineage>
</organism>
<evidence type="ECO:0000313" key="2">
    <source>
        <dbReference type="EMBL" id="TWI70154.1"/>
    </source>
</evidence>
<dbReference type="RefSeq" id="WP_145647840.1">
    <property type="nucleotide sequence ID" value="NZ_VLLB01000001.1"/>
</dbReference>
<dbReference type="AlphaFoldDB" id="A0A562RNK1"/>
<accession>A0A562RNK1</accession>